<reference evidence="3" key="1">
    <citation type="submission" date="2019-05" db="EMBL/GenBank/DDBJ databases">
        <title>Annotation for the trematode Fasciolopsis buski.</title>
        <authorList>
            <person name="Choi Y.-J."/>
        </authorList>
    </citation>
    <scope>NUCLEOTIDE SEQUENCE</scope>
    <source>
        <strain evidence="3">HT</strain>
        <tissue evidence="3">Whole worm</tissue>
    </source>
</reference>
<dbReference type="Proteomes" id="UP000728185">
    <property type="component" value="Unassembled WGS sequence"/>
</dbReference>
<dbReference type="PANTHER" id="PTHR13165:SF0">
    <property type="entry name" value="SERRATE RNA EFFECTOR MOLECULE HOMOLOG"/>
    <property type="match status" value="1"/>
</dbReference>
<evidence type="ECO:0000256" key="1">
    <source>
        <dbReference type="SAM" id="MobiDB-lite"/>
    </source>
</evidence>
<feature type="compositionally biased region" description="Low complexity" evidence="1">
    <location>
        <begin position="276"/>
        <end position="288"/>
    </location>
</feature>
<feature type="region of interest" description="Disordered" evidence="1">
    <location>
        <begin position="188"/>
        <end position="300"/>
    </location>
</feature>
<feature type="compositionally biased region" description="Basic and acidic residues" evidence="1">
    <location>
        <begin position="214"/>
        <end position="229"/>
    </location>
</feature>
<sequence>MNKKTDQPLASLGQTLGKADFTQRPMSLRKFLEPFDHNSLTDTEAGEKYALYKAGFAKQQLEDVFEKHKNSAWFREKYHPDVRLNPEINVKLCKRRLEIFMELHSRGAFSDVVLHSGNEASVIKLLDTVAVKLAGGSDEDVRYLDEFSYSDLKRKKTANLPSNLESGFVRSSSKSGLLETVVASDIGKTVDPSECSDSEVLSSQQPGSKQRKQYFREKNYLSTERDQKRNSRSRANNTPGRRLDTRSTNDDGRLGLVDHENPRRSSRSLMKGHSVGNSNSNSILNGGSHQLEASESDPTMLPPDLSSVQPRPLHHTSVLYFPHIPLDVYQKDLITLLSTSPHFIRLAVLDPCIMPVSDNLRSNKEAIFDPNDESSRLGIALRRVGWASFVAQVRNEVDALTEVDLESIRAQLIGQASEAQAPEDLLNCLRLSREALSVSMKGIIDPGEDLVSAANILNAVASRNPLLTGLTDCLVDEGNAEEELLLSGEFQMVVPSNTLNSKSILHPKPLFEFLPGV</sequence>
<evidence type="ECO:0000313" key="4">
    <source>
        <dbReference type="Proteomes" id="UP000728185"/>
    </source>
</evidence>
<dbReference type="GO" id="GO:0031053">
    <property type="term" value="P:primary miRNA processing"/>
    <property type="evidence" value="ECO:0007669"/>
    <property type="project" value="TreeGrafter"/>
</dbReference>
<gene>
    <name evidence="3" type="ORF">FBUS_05831</name>
</gene>
<keyword evidence="4" id="KW-1185">Reference proteome</keyword>
<dbReference type="GO" id="GO:0016604">
    <property type="term" value="C:nuclear body"/>
    <property type="evidence" value="ECO:0007669"/>
    <property type="project" value="TreeGrafter"/>
</dbReference>
<evidence type="ECO:0000313" key="3">
    <source>
        <dbReference type="EMBL" id="KAA0186417.1"/>
    </source>
</evidence>
<feature type="compositionally biased region" description="Polar residues" evidence="1">
    <location>
        <begin position="199"/>
        <end position="208"/>
    </location>
</feature>
<evidence type="ECO:0000259" key="2">
    <source>
        <dbReference type="Pfam" id="PF12066"/>
    </source>
</evidence>
<feature type="domain" description="SERRATE/Ars2 N-terminal" evidence="2">
    <location>
        <begin position="30"/>
        <end position="137"/>
    </location>
</feature>
<dbReference type="AlphaFoldDB" id="A0A8E0RSG0"/>
<dbReference type="OrthoDB" id="342064at2759"/>
<protein>
    <recommendedName>
        <fullName evidence="2">SERRATE/Ars2 N-terminal domain-containing protein</fullName>
    </recommendedName>
</protein>
<dbReference type="InterPro" id="IPR021933">
    <property type="entry name" value="SERRATE/Ars2_N"/>
</dbReference>
<comment type="caution">
    <text evidence="3">The sequence shown here is derived from an EMBL/GenBank/DDBJ whole genome shotgun (WGS) entry which is preliminary data.</text>
</comment>
<organism evidence="3 4">
    <name type="scientific">Fasciolopsis buskii</name>
    <dbReference type="NCBI Taxonomy" id="27845"/>
    <lineage>
        <taxon>Eukaryota</taxon>
        <taxon>Metazoa</taxon>
        <taxon>Spiralia</taxon>
        <taxon>Lophotrochozoa</taxon>
        <taxon>Platyhelminthes</taxon>
        <taxon>Trematoda</taxon>
        <taxon>Digenea</taxon>
        <taxon>Plagiorchiida</taxon>
        <taxon>Echinostomata</taxon>
        <taxon>Echinostomatoidea</taxon>
        <taxon>Fasciolidae</taxon>
        <taxon>Fasciolopsis</taxon>
    </lineage>
</organism>
<dbReference type="Pfam" id="PF12066">
    <property type="entry name" value="SERRATE_Ars2_N"/>
    <property type="match status" value="1"/>
</dbReference>
<dbReference type="PANTHER" id="PTHR13165">
    <property type="entry name" value="ARSENITE-RESISTANCE PROTEIN 2"/>
    <property type="match status" value="1"/>
</dbReference>
<feature type="compositionally biased region" description="Basic and acidic residues" evidence="1">
    <location>
        <begin position="241"/>
        <end position="263"/>
    </location>
</feature>
<proteinExistence type="predicted"/>
<dbReference type="InterPro" id="IPR039727">
    <property type="entry name" value="SE/Ars2"/>
</dbReference>
<accession>A0A8E0RSG0</accession>
<name>A0A8E0RSG0_9TREM</name>
<dbReference type="EMBL" id="LUCM01009770">
    <property type="protein sequence ID" value="KAA0186417.1"/>
    <property type="molecule type" value="Genomic_DNA"/>
</dbReference>